<reference evidence="2 3" key="1">
    <citation type="journal article" date="2016" name="Front. Microbiol.">
        <title>Genomic Resource of Rice Seed Associated Bacteria.</title>
        <authorList>
            <person name="Midha S."/>
            <person name="Bansal K."/>
            <person name="Sharma S."/>
            <person name="Kumar N."/>
            <person name="Patil P.P."/>
            <person name="Chaudhry V."/>
            <person name="Patil P.B."/>
        </authorList>
    </citation>
    <scope>NUCLEOTIDE SEQUENCE [LARGE SCALE GENOMIC DNA]</scope>
    <source>
        <strain evidence="2 3">NS258</strain>
    </source>
</reference>
<proteinExistence type="predicted"/>
<accession>A0A147JC80</accession>
<dbReference type="EMBL" id="LDTC01000012">
    <property type="protein sequence ID" value="KTW17295.1"/>
    <property type="molecule type" value="Genomic_DNA"/>
</dbReference>
<feature type="domain" description="CD-NTase-associated protein 12/Pycsar effector protein TIR" evidence="1">
    <location>
        <begin position="237"/>
        <end position="349"/>
    </location>
</feature>
<dbReference type="Pfam" id="PF10137">
    <property type="entry name" value="CAP12-PCTIR_TIR"/>
    <property type="match status" value="1"/>
</dbReference>
<dbReference type="AlphaFoldDB" id="A0A147JC80"/>
<dbReference type="Proteomes" id="UP000074410">
    <property type="component" value="Unassembled WGS sequence"/>
</dbReference>
<gene>
    <name evidence="2" type="ORF">NS258_02460</name>
</gene>
<evidence type="ECO:0000259" key="1">
    <source>
        <dbReference type="Pfam" id="PF10137"/>
    </source>
</evidence>
<evidence type="ECO:0000313" key="2">
    <source>
        <dbReference type="EMBL" id="KTW17295.1"/>
    </source>
</evidence>
<dbReference type="InterPro" id="IPR019302">
    <property type="entry name" value="CAP12/PCTIR_TIR_dom"/>
</dbReference>
<dbReference type="PATRIC" id="fig|33051.5.peg.435"/>
<sequence length="375" mass="40788">MSPEEELLALAARLEAAGKPAVLDAEEQKLESLVEKAEEASRSFSGSWLGYHAHVYYEGLRPAPPGAHFSQEWGLESTFSRGTTGSWGEFDPESVKAEIQHRAGDPDLGTLKAASRKAAIVFDEVRSEIESILVGVVAETGDRFLERLTEDLEGLMLLSASDVAQALLPKGKFVSRDAVAVGQGIQVPPHIALIAEMRSLSQSFGVCISAAELATKAASHLARQSRRRRVDARVGTNVFIGHGRSSAWRELKDFIQDRLRLPPDEFNRVPVAGVTNIARLAEMLDSAAVALLVMTAEDETAEGKLRARENVVHEVGLFQGRLGFTKAIVLLEDGCEEFSNIQGLGQIRFPKGRISAAFEEVRHVLEREGLLGDAN</sequence>
<protein>
    <recommendedName>
        <fullName evidence="1">CD-NTase-associated protein 12/Pycsar effector protein TIR domain-containing protein</fullName>
    </recommendedName>
</protein>
<organism evidence="2 3">
    <name type="scientific">Sphingomonas sanguinis</name>
    <dbReference type="NCBI Taxonomy" id="33051"/>
    <lineage>
        <taxon>Bacteria</taxon>
        <taxon>Pseudomonadati</taxon>
        <taxon>Pseudomonadota</taxon>
        <taxon>Alphaproteobacteria</taxon>
        <taxon>Sphingomonadales</taxon>
        <taxon>Sphingomonadaceae</taxon>
        <taxon>Sphingomonas</taxon>
    </lineage>
</organism>
<evidence type="ECO:0000313" key="3">
    <source>
        <dbReference type="Proteomes" id="UP000074410"/>
    </source>
</evidence>
<name>A0A147JC80_9SPHN</name>
<comment type="caution">
    <text evidence="2">The sequence shown here is derived from an EMBL/GenBank/DDBJ whole genome shotgun (WGS) entry which is preliminary data.</text>
</comment>
<dbReference type="GO" id="GO:0050135">
    <property type="term" value="F:NADP+ nucleosidase activity"/>
    <property type="evidence" value="ECO:0007669"/>
    <property type="project" value="InterPro"/>
</dbReference>